<evidence type="ECO:0000256" key="16">
    <source>
        <dbReference type="ARBA" id="ARBA00023268"/>
    </source>
</evidence>
<evidence type="ECO:0000256" key="12">
    <source>
        <dbReference type="ARBA" id="ARBA00023034"/>
    </source>
</evidence>
<evidence type="ECO:0000256" key="11">
    <source>
        <dbReference type="ARBA" id="ARBA00022989"/>
    </source>
</evidence>
<dbReference type="InterPro" id="IPR056793">
    <property type="entry name" value="HSNSD_N"/>
</dbReference>
<evidence type="ECO:0000256" key="9">
    <source>
        <dbReference type="ARBA" id="ARBA00022801"/>
    </source>
</evidence>
<evidence type="ECO:0000313" key="26">
    <source>
        <dbReference type="Proteomes" id="UP000008225"/>
    </source>
</evidence>
<evidence type="ECO:0000256" key="1">
    <source>
        <dbReference type="ARBA" id="ARBA00004323"/>
    </source>
</evidence>
<evidence type="ECO:0000256" key="6">
    <source>
        <dbReference type="ARBA" id="ARBA00012979"/>
    </source>
</evidence>
<name>A0A5F4WEH5_CALJA</name>
<sequence>MLQLWKVVRPARQLELHRLILLLIAFSLGSMGFLAYYVSTSPKAKEPLPLPLGDCSSSGAAGPGPARPPVPPRPPRPPETARTEPVVLVFVESAYSQLGQEIVAILESSRFRYSTELAPGRGDMPTLTDNTHGRYVLVIYENLLKYVNLDAWSRELLDRYCVEYGVGIIGFFRAHEHSLLSAQLKGFPLFLHSNLGLRDYQVNPSAPLLHLTRPSRLEPGPLPGDDWTIFQSNHSTYEPVLLASLRPAEPLVAGPVTRRARLPTVVQDLGLHDGIQRVLFGHGLSFWLHKLIFVDAVAYLTGKRLCLDLDRYILVDIDDIFVGKEGTRMKVADVEALLTTQNKLRTLVPNFTFNLGFSGKFYHTGTEEEDAGDDMLLKHRREFWWFPHMWSHMQPHLFHNRSVLADQMRLNKQFALEHGIPTDLGYAVAPHHSGVYPIHTQLYEAWKSVWGIQVTSTEEYPHLRPARYRRGFIHNGIMVLPRQTCGLFTHTIFYNEYPGGSRELDRSIRGGELFLTVLLNPNPCDDKRHKDIWSKEKTCDRLPKFLIVGPQKTGTTAIHFFLSLHPAVTSSFPSPSTFEEIQFFNGPNYHKGIDWYMDFFPVPSNASTDFLFEKSATYFDSEVVPRRGAALLPRAKIITVLTNPADRAYSWYQHQRAHGDPVALNYTFYQVISASSQTPLALRSLQNRCLVPGYYSTHLQRWLTYYPSGQLLIVDGQELRTNPAASMESIQKFLGITPFLNYTRTLRFDDDKGFWCQGLEGGKTRCLGRSKGRKYPDMDAESRLFLTDFFRNHNLELSKLLSRLGQPVPSWLREELQHSSLG</sequence>
<feature type="region of interest" description="Disordered" evidence="20">
    <location>
        <begin position="49"/>
        <end position="81"/>
    </location>
</feature>
<evidence type="ECO:0000256" key="3">
    <source>
        <dbReference type="ARBA" id="ARBA00005093"/>
    </source>
</evidence>
<keyword evidence="15" id="KW-0325">Glycoprotein</keyword>
<comment type="subunit">
    <text evidence="5">Monomer.</text>
</comment>
<dbReference type="InterPro" id="IPR000863">
    <property type="entry name" value="Sulfotransferase_dom"/>
</dbReference>
<reference evidence="25" key="1">
    <citation type="submission" date="2009-03" db="EMBL/GenBank/DDBJ databases">
        <authorList>
            <person name="Warren W."/>
            <person name="Ye L."/>
            <person name="Minx P."/>
            <person name="Worley K."/>
            <person name="Gibbs R."/>
            <person name="Wilson R.K."/>
        </authorList>
    </citation>
    <scope>NUCLEOTIDE SEQUENCE [LARGE SCALE GENOMIC DNA]</scope>
</reference>
<feature type="binding site" evidence="18">
    <location>
        <position position="650"/>
    </location>
    <ligand>
        <name>3'-phosphoadenylyl sulfate</name>
        <dbReference type="ChEBI" id="CHEBI:58339"/>
    </ligand>
</feature>
<dbReference type="FunFam" id="3.40.50.300:FF:000176">
    <property type="entry name" value="bifunctional heparan sulfate N-deacetylase/N-sulfotransferase 1"/>
    <property type="match status" value="1"/>
</dbReference>
<keyword evidence="8 21" id="KW-0812">Transmembrane</keyword>
<protein>
    <recommendedName>
        <fullName evidence="6">[heparan sulfate]-glucosamine N-sulfotransferase</fullName>
        <ecNumber evidence="6">2.8.2.8</ecNumber>
    </recommendedName>
</protein>
<dbReference type="GeneTree" id="ENSGT00940000156237"/>
<evidence type="ECO:0000259" key="23">
    <source>
        <dbReference type="Pfam" id="PF12062"/>
    </source>
</evidence>
<evidence type="ECO:0000256" key="17">
    <source>
        <dbReference type="PIRSR" id="PIRSR637359-1"/>
    </source>
</evidence>
<feature type="active site" description="For sulfotransferase activity" evidence="17">
    <location>
        <position position="552"/>
    </location>
</feature>
<dbReference type="InterPro" id="IPR027417">
    <property type="entry name" value="P-loop_NTPase"/>
</dbReference>
<dbReference type="UniPathway" id="UPA00862"/>
<evidence type="ECO:0000259" key="22">
    <source>
        <dbReference type="Pfam" id="PF00685"/>
    </source>
</evidence>
<keyword evidence="12" id="KW-0333">Golgi apparatus</keyword>
<dbReference type="GO" id="GO:0015016">
    <property type="term" value="F:heparan sulfate N-sulfotransferase activity"/>
    <property type="evidence" value="ECO:0007669"/>
    <property type="project" value="UniProtKB-EC"/>
</dbReference>
<dbReference type="EC" id="2.8.2.8" evidence="6"/>
<keyword evidence="13 21" id="KW-0472">Membrane</keyword>
<evidence type="ECO:0000313" key="25">
    <source>
        <dbReference type="Ensembl" id="ENSCJAP00000076033.1"/>
    </source>
</evidence>
<dbReference type="Pfam" id="PF25119">
    <property type="entry name" value="HSNSD_N"/>
    <property type="match status" value="1"/>
</dbReference>
<comment type="similarity">
    <text evidence="4">Belongs to the sulfotransferase 1 family. NDST subfamily.</text>
</comment>
<feature type="disulfide bond" evidence="19">
    <location>
        <begin position="756"/>
        <end position="766"/>
    </location>
</feature>
<comment type="pathway">
    <text evidence="2">Glycan metabolism; heparin biosynthesis.</text>
</comment>
<dbReference type="GO" id="GO:0000139">
    <property type="term" value="C:Golgi membrane"/>
    <property type="evidence" value="ECO:0007669"/>
    <property type="project" value="UniProtKB-SubCell"/>
</dbReference>
<feature type="domain" description="Heparan sulfate-N-deacetylase N-terminal" evidence="24">
    <location>
        <begin position="83"/>
        <end position="300"/>
    </location>
</feature>
<keyword evidence="11 21" id="KW-1133">Transmembrane helix</keyword>
<dbReference type="Gene3D" id="3.40.50.300">
    <property type="entry name" value="P-loop containing nucleotide triphosphate hydrolases"/>
    <property type="match status" value="1"/>
</dbReference>
<dbReference type="Pfam" id="PF00685">
    <property type="entry name" value="Sulfotransfer_1"/>
    <property type="match status" value="1"/>
</dbReference>
<evidence type="ECO:0000256" key="20">
    <source>
        <dbReference type="SAM" id="MobiDB-lite"/>
    </source>
</evidence>
<evidence type="ECO:0000256" key="2">
    <source>
        <dbReference type="ARBA" id="ARBA00004841"/>
    </source>
</evidence>
<dbReference type="GO" id="GO:0030210">
    <property type="term" value="P:heparin proteoglycan biosynthetic process"/>
    <property type="evidence" value="ECO:0007669"/>
    <property type="project" value="UniProtKB-UniPathway"/>
</dbReference>
<dbReference type="PANTHER" id="PTHR10605:SF53">
    <property type="entry name" value="BIFUNCTIONAL HEPARAN SULFATE N-DEACETYLASE_N-SULFOTRANSFERASE 2"/>
    <property type="match status" value="1"/>
</dbReference>
<dbReference type="Proteomes" id="UP000008225">
    <property type="component" value="Chromosome 12"/>
</dbReference>
<dbReference type="Ensembl" id="ENSCJAT00000102114.2">
    <property type="protein sequence ID" value="ENSCJAP00000076033.1"/>
    <property type="gene ID" value="ENSCJAG00000001456.5"/>
</dbReference>
<evidence type="ECO:0000256" key="8">
    <source>
        <dbReference type="ARBA" id="ARBA00022692"/>
    </source>
</evidence>
<feature type="binding site" evidence="18">
    <location>
        <begin position="771"/>
        <end position="775"/>
    </location>
    <ligand>
        <name>3'-phosphoadenylyl sulfate</name>
        <dbReference type="ChEBI" id="CHEBI:58339"/>
    </ligand>
</feature>
<evidence type="ECO:0000256" key="7">
    <source>
        <dbReference type="ARBA" id="ARBA00022679"/>
    </source>
</evidence>
<evidence type="ECO:0000256" key="10">
    <source>
        <dbReference type="ARBA" id="ARBA00022968"/>
    </source>
</evidence>
<dbReference type="Pfam" id="PF12062">
    <property type="entry name" value="HSNSD-CE"/>
    <property type="match status" value="1"/>
</dbReference>
<proteinExistence type="inferred from homology"/>
<reference evidence="25" key="2">
    <citation type="submission" date="2025-08" db="UniProtKB">
        <authorList>
            <consortium name="Ensembl"/>
        </authorList>
    </citation>
    <scope>IDENTIFICATION</scope>
</reference>
<evidence type="ECO:0000256" key="21">
    <source>
        <dbReference type="SAM" id="Phobius"/>
    </source>
</evidence>
<keyword evidence="26" id="KW-1185">Reference proteome</keyword>
<evidence type="ECO:0000256" key="18">
    <source>
        <dbReference type="PIRSR" id="PIRSR637359-2"/>
    </source>
</evidence>
<feature type="compositionally biased region" description="Pro residues" evidence="20">
    <location>
        <begin position="65"/>
        <end position="78"/>
    </location>
</feature>
<evidence type="ECO:0000256" key="19">
    <source>
        <dbReference type="PIRSR" id="PIRSR637359-3"/>
    </source>
</evidence>
<keyword evidence="16" id="KW-0511">Multifunctional enzyme</keyword>
<gene>
    <name evidence="25" type="primary">NDST2</name>
</gene>
<dbReference type="GO" id="GO:0019213">
    <property type="term" value="F:deacetylase activity"/>
    <property type="evidence" value="ECO:0007669"/>
    <property type="project" value="UniProtKB-ARBA"/>
</dbReference>
<keyword evidence="14 19" id="KW-1015">Disulfide bond</keyword>
<evidence type="ECO:0000256" key="4">
    <source>
        <dbReference type="ARBA" id="ARBA00010420"/>
    </source>
</evidence>
<evidence type="ECO:0000256" key="15">
    <source>
        <dbReference type="ARBA" id="ARBA00023180"/>
    </source>
</evidence>
<evidence type="ECO:0000256" key="14">
    <source>
        <dbReference type="ARBA" id="ARBA00023157"/>
    </source>
</evidence>
<dbReference type="UniPathway" id="UPA00756"/>
<dbReference type="InterPro" id="IPR021930">
    <property type="entry name" value="Heparan_SO4_deacetylase_dom"/>
</dbReference>
<feature type="transmembrane region" description="Helical" evidence="21">
    <location>
        <begin position="20"/>
        <end position="38"/>
    </location>
</feature>
<comment type="pathway">
    <text evidence="3">Glycan metabolism; heparan sulfate biosynthesis.</text>
</comment>
<organism evidence="25 26">
    <name type="scientific">Callithrix jacchus</name>
    <name type="common">White-tufted-ear marmoset</name>
    <name type="synonym">Simia Jacchus</name>
    <dbReference type="NCBI Taxonomy" id="9483"/>
    <lineage>
        <taxon>Eukaryota</taxon>
        <taxon>Metazoa</taxon>
        <taxon>Chordata</taxon>
        <taxon>Craniata</taxon>
        <taxon>Vertebrata</taxon>
        <taxon>Euteleostomi</taxon>
        <taxon>Mammalia</taxon>
        <taxon>Eutheria</taxon>
        <taxon>Euarchontoglires</taxon>
        <taxon>Primates</taxon>
        <taxon>Haplorrhini</taxon>
        <taxon>Platyrrhini</taxon>
        <taxon>Cebidae</taxon>
        <taxon>Callitrichinae</taxon>
        <taxon>Callithrix</taxon>
        <taxon>Callithrix</taxon>
    </lineage>
</organism>
<evidence type="ECO:0000256" key="5">
    <source>
        <dbReference type="ARBA" id="ARBA00011245"/>
    </source>
</evidence>
<keyword evidence="10" id="KW-0735">Signal-anchor</keyword>
<comment type="subcellular location">
    <subcellularLocation>
        <location evidence="1">Golgi apparatus membrane</location>
        <topology evidence="1">Single-pass type II membrane protein</topology>
    </subcellularLocation>
</comment>
<dbReference type="InterPro" id="IPR037359">
    <property type="entry name" value="NST/OST"/>
</dbReference>
<dbReference type="GO" id="GO:0015012">
    <property type="term" value="P:heparan sulfate proteoglycan biosynthetic process"/>
    <property type="evidence" value="ECO:0007669"/>
    <property type="project" value="UniProtKB-UniPathway"/>
</dbReference>
<reference evidence="25" key="3">
    <citation type="submission" date="2025-09" db="UniProtKB">
        <authorList>
            <consortium name="Ensembl"/>
        </authorList>
    </citation>
    <scope>IDENTIFICATION</scope>
</reference>
<keyword evidence="9" id="KW-0378">Hydrolase</keyword>
<dbReference type="SUPFAM" id="SSF52540">
    <property type="entry name" value="P-loop containing nucleoside triphosphate hydrolases"/>
    <property type="match status" value="1"/>
</dbReference>
<dbReference type="GO" id="GO:0016787">
    <property type="term" value="F:hydrolase activity"/>
    <property type="evidence" value="ECO:0007669"/>
    <property type="project" value="UniProtKB-KW"/>
</dbReference>
<feature type="domain" description="Sulfotransferase" evidence="22">
    <location>
        <begin position="543"/>
        <end position="792"/>
    </location>
</feature>
<dbReference type="AlphaFoldDB" id="A0A5F4WEH5"/>
<dbReference type="PANTHER" id="PTHR10605">
    <property type="entry name" value="HEPARAN SULFATE SULFOTRANSFERASE"/>
    <property type="match status" value="1"/>
</dbReference>
<accession>A0A5F4WEH5</accession>
<evidence type="ECO:0000259" key="24">
    <source>
        <dbReference type="Pfam" id="PF25119"/>
    </source>
</evidence>
<feature type="binding site" evidence="18">
    <location>
        <position position="755"/>
    </location>
    <ligand>
        <name>3'-phosphoadenylyl sulfate</name>
        <dbReference type="ChEBI" id="CHEBI:58339"/>
    </ligand>
</feature>
<feature type="domain" description="Heparan sulphate-N-deacetylase deacetylase" evidence="23">
    <location>
        <begin position="310"/>
        <end position="514"/>
    </location>
</feature>
<keyword evidence="7" id="KW-0808">Transferase</keyword>
<evidence type="ECO:0000256" key="13">
    <source>
        <dbReference type="ARBA" id="ARBA00023136"/>
    </source>
</evidence>